<protein>
    <recommendedName>
        <fullName evidence="2">Replication initiation protein-like C-terminal domain-containing protein</fullName>
    </recommendedName>
</protein>
<keyword evidence="4" id="KW-1185">Reference proteome</keyword>
<sequence length="473" mass="54173">MLIRQWLLLNKNSNTKILGGLMFECTSNINALAFDEEFSVKFMQLPEHLRHKIKPLKKLTQEQKAARQLEDMRRNLSIFPVVYRHAVKSERPSDKRRGDSPPYTNRGGKFEDLLPSVAALESFRITSVGGKGKYNLVLIPKPDKSRSARHSFVDWVTFTFARSAHPIALHNGQAVFSDHDYVVALSAQLYDIFGYGVVRQRESGLNFYEKSYDLGQNGWGFVCIGGQNETVSITLKGQGLLSAKQGWEKRLFNFLESIPKARITRVDLANDNFNSRVSLDDYLAMYKADLFKSRGRPPEVEQAGNWVNPNGKGRTLYIGSRKSGKLLRIYEKGLQLANGFHEKFPNWVRVELELKNQDREIPYDVLLRPGQYLAGAYPALANMHKVQDVIKTAKKTVQSTFERSIEVTRHQFGKHIWTQVQILGADEAIRRLTEGKEEIPQKLNFDTFAEYEETDYLHCSYLQPKHSLTELIL</sequence>
<feature type="region of interest" description="Disordered" evidence="1">
    <location>
        <begin position="89"/>
        <end position="108"/>
    </location>
</feature>
<evidence type="ECO:0000313" key="3">
    <source>
        <dbReference type="EMBL" id="TRW99830.1"/>
    </source>
</evidence>
<evidence type="ECO:0000256" key="1">
    <source>
        <dbReference type="SAM" id="MobiDB-lite"/>
    </source>
</evidence>
<proteinExistence type="predicted"/>
<comment type="caution">
    <text evidence="3">The sequence shown here is derived from an EMBL/GenBank/DDBJ whole genome shotgun (WGS) entry which is preliminary data.</text>
</comment>
<feature type="compositionally biased region" description="Basic and acidic residues" evidence="1">
    <location>
        <begin position="89"/>
        <end position="99"/>
    </location>
</feature>
<reference evidence="3 4" key="1">
    <citation type="journal article" date="2019" name="Antonie Van Leeuwenhoek">
        <title>Description of 'Ca. Methylobacter oryzae' KRF1, a novel species from the environmentally important Methylobacter clade 2.</title>
        <authorList>
            <person name="Khatri K."/>
            <person name="Mohite J.A."/>
            <person name="Pandit P.S."/>
            <person name="Bahulikar R."/>
            <person name="Rahalkar M.C."/>
        </authorList>
    </citation>
    <scope>NUCLEOTIDE SEQUENCE [LARGE SCALE GENOMIC DNA]</scope>
    <source>
        <strain evidence="3 4">KRF1</strain>
    </source>
</reference>
<dbReference type="Pfam" id="PF02486">
    <property type="entry name" value="Rep_trans"/>
    <property type="match status" value="1"/>
</dbReference>
<dbReference type="InterPro" id="IPR003491">
    <property type="entry name" value="REP-like_C"/>
</dbReference>
<dbReference type="EMBL" id="RYFG02000051">
    <property type="protein sequence ID" value="TRW99830.1"/>
    <property type="molecule type" value="Genomic_DNA"/>
</dbReference>
<evidence type="ECO:0000259" key="2">
    <source>
        <dbReference type="Pfam" id="PF02486"/>
    </source>
</evidence>
<dbReference type="Proteomes" id="UP000733744">
    <property type="component" value="Unassembled WGS sequence"/>
</dbReference>
<organism evidence="3 4">
    <name type="scientific">Candidatus Methylobacter oryzae</name>
    <dbReference type="NCBI Taxonomy" id="2497749"/>
    <lineage>
        <taxon>Bacteria</taxon>
        <taxon>Pseudomonadati</taxon>
        <taxon>Pseudomonadota</taxon>
        <taxon>Gammaproteobacteria</taxon>
        <taxon>Methylococcales</taxon>
        <taxon>Methylococcaceae</taxon>
        <taxon>Methylobacter</taxon>
    </lineage>
</organism>
<gene>
    <name evidence="3" type="ORF">EKO24_006520</name>
</gene>
<name>A0ABY3CCL0_9GAMM</name>
<accession>A0ABY3CCL0</accession>
<feature type="domain" description="Replication initiation protein-like C-terminal" evidence="2">
    <location>
        <begin position="262"/>
        <end position="397"/>
    </location>
</feature>
<evidence type="ECO:0000313" key="4">
    <source>
        <dbReference type="Proteomes" id="UP000733744"/>
    </source>
</evidence>